<protein>
    <submittedName>
        <fullName evidence="2">2-polyprenyl-6-methoxyphenol hydroxylase-like FAD-dependent oxidoreductase</fullName>
    </submittedName>
</protein>
<dbReference type="RefSeq" id="WP_147259120.1">
    <property type="nucleotide sequence ID" value="NZ_VIWU01000001.1"/>
</dbReference>
<dbReference type="Pfam" id="PF01494">
    <property type="entry name" value="FAD_binding_3"/>
    <property type="match status" value="1"/>
</dbReference>
<gene>
    <name evidence="2" type="ORF">FHX44_116392</name>
</gene>
<evidence type="ECO:0000313" key="3">
    <source>
        <dbReference type="Proteomes" id="UP000321261"/>
    </source>
</evidence>
<dbReference type="Gene3D" id="3.30.9.10">
    <property type="entry name" value="D-Amino Acid Oxidase, subunit A, domain 2"/>
    <property type="match status" value="1"/>
</dbReference>
<sequence>MQERALVVGSGIAGMAAAIGLRQAGWTPVIVERAPERRRGGYFVGLMPEGRQAAVDLGVDGHLHTRNPPDGGKAWSLTRRGDREPGVGFLHQPGDPAAVLRGDIEAALWQGISGDGTAGGRVDVRFATGPVAIDDTGGEVQVLLEDAGTGAQYCEGFDLVVGADGLRSGVRRMVFGPHEDYMTTWNAMICAFQLQEQVPSFAAADSIISARAGRAVWVFGLADRAPTVLLTYRTDDVAGQFTGSPIQRLRTVFSGMDDPAVRHALDAVEQAPEFLFDSVHQVRMPRWSNGRVVLLGDAAWCPNLYSGMGATSALLGGAELGRALRENPDELEAALAAWESRLRPFIRKHQRIARLKQQMFVPSSRPAEALRSVVLRLAIKARNRRRAKARSGTSLEIEPA</sequence>
<organism evidence="2 3">
    <name type="scientific">Pseudonocardia hierapolitana</name>
    <dbReference type="NCBI Taxonomy" id="1128676"/>
    <lineage>
        <taxon>Bacteria</taxon>
        <taxon>Bacillati</taxon>
        <taxon>Actinomycetota</taxon>
        <taxon>Actinomycetes</taxon>
        <taxon>Pseudonocardiales</taxon>
        <taxon>Pseudonocardiaceae</taxon>
        <taxon>Pseudonocardia</taxon>
    </lineage>
</organism>
<dbReference type="PANTHER" id="PTHR46865:SF8">
    <property type="entry name" value="POSSIBLE OXIDOREDUCTASE"/>
    <property type="match status" value="1"/>
</dbReference>
<comment type="caution">
    <text evidence="2">The sequence shown here is derived from an EMBL/GenBank/DDBJ whole genome shotgun (WGS) entry which is preliminary data.</text>
</comment>
<name>A0A561T010_9PSEU</name>
<dbReference type="InterPro" id="IPR036188">
    <property type="entry name" value="FAD/NAD-bd_sf"/>
</dbReference>
<feature type="domain" description="FAD-binding" evidence="1">
    <location>
        <begin position="5"/>
        <end position="325"/>
    </location>
</feature>
<dbReference type="AlphaFoldDB" id="A0A561T010"/>
<dbReference type="OrthoDB" id="4293235at2"/>
<dbReference type="EMBL" id="VIWU01000001">
    <property type="protein sequence ID" value="TWF80449.1"/>
    <property type="molecule type" value="Genomic_DNA"/>
</dbReference>
<dbReference type="SUPFAM" id="SSF51905">
    <property type="entry name" value="FAD/NAD(P)-binding domain"/>
    <property type="match status" value="1"/>
</dbReference>
<evidence type="ECO:0000313" key="2">
    <source>
        <dbReference type="EMBL" id="TWF80449.1"/>
    </source>
</evidence>
<dbReference type="InterPro" id="IPR002938">
    <property type="entry name" value="FAD-bd"/>
</dbReference>
<dbReference type="PRINTS" id="PR00420">
    <property type="entry name" value="RNGMNOXGNASE"/>
</dbReference>
<dbReference type="Proteomes" id="UP000321261">
    <property type="component" value="Unassembled WGS sequence"/>
</dbReference>
<reference evidence="2 3" key="1">
    <citation type="submission" date="2019-06" db="EMBL/GenBank/DDBJ databases">
        <title>Sequencing the genomes of 1000 actinobacteria strains.</title>
        <authorList>
            <person name="Klenk H.-P."/>
        </authorList>
    </citation>
    <scope>NUCLEOTIDE SEQUENCE [LARGE SCALE GENOMIC DNA]</scope>
    <source>
        <strain evidence="2 3">DSM 45671</strain>
    </source>
</reference>
<keyword evidence="3" id="KW-1185">Reference proteome</keyword>
<dbReference type="Gene3D" id="3.50.50.60">
    <property type="entry name" value="FAD/NAD(P)-binding domain"/>
    <property type="match status" value="1"/>
</dbReference>
<evidence type="ECO:0000259" key="1">
    <source>
        <dbReference type="Pfam" id="PF01494"/>
    </source>
</evidence>
<accession>A0A561T010</accession>
<dbReference type="PANTHER" id="PTHR46865">
    <property type="entry name" value="OXIDOREDUCTASE-RELATED"/>
    <property type="match status" value="1"/>
</dbReference>
<dbReference type="InterPro" id="IPR051704">
    <property type="entry name" value="FAD_aromatic-hydroxylase"/>
</dbReference>
<proteinExistence type="predicted"/>
<dbReference type="GO" id="GO:0071949">
    <property type="term" value="F:FAD binding"/>
    <property type="evidence" value="ECO:0007669"/>
    <property type="project" value="InterPro"/>
</dbReference>